<accession>A0A1B9GLH2</accession>
<reference evidence="7 8" key="1">
    <citation type="submission" date="2013-07" db="EMBL/GenBank/DDBJ databases">
        <title>The Genome Sequence of Cryptococcus heveanensis BCC8398.</title>
        <authorList>
            <consortium name="The Broad Institute Genome Sequencing Platform"/>
            <person name="Cuomo C."/>
            <person name="Litvintseva A."/>
            <person name="Chen Y."/>
            <person name="Heitman J."/>
            <person name="Sun S."/>
            <person name="Springer D."/>
            <person name="Dromer F."/>
            <person name="Young S.K."/>
            <person name="Zeng Q."/>
            <person name="Gargeya S."/>
            <person name="Fitzgerald M."/>
            <person name="Abouelleil A."/>
            <person name="Alvarado L."/>
            <person name="Berlin A.M."/>
            <person name="Chapman S.B."/>
            <person name="Dewar J."/>
            <person name="Goldberg J."/>
            <person name="Griggs A."/>
            <person name="Gujja S."/>
            <person name="Hansen M."/>
            <person name="Howarth C."/>
            <person name="Imamovic A."/>
            <person name="Larimer J."/>
            <person name="McCowan C."/>
            <person name="Murphy C."/>
            <person name="Pearson M."/>
            <person name="Priest M."/>
            <person name="Roberts A."/>
            <person name="Saif S."/>
            <person name="Shea T."/>
            <person name="Sykes S."/>
            <person name="Wortman J."/>
            <person name="Nusbaum C."/>
            <person name="Birren B."/>
        </authorList>
    </citation>
    <scope>NUCLEOTIDE SEQUENCE [LARGE SCALE GENOMIC DNA]</scope>
    <source>
        <strain evidence="7 8">BCC8398</strain>
    </source>
</reference>
<evidence type="ECO:0000256" key="4">
    <source>
        <dbReference type="ARBA" id="ARBA00023002"/>
    </source>
</evidence>
<name>A0A1B9GLH2_9TREE</name>
<dbReference type="SUPFAM" id="SSF51735">
    <property type="entry name" value="NAD(P)-binding Rossmann-fold domains"/>
    <property type="match status" value="1"/>
</dbReference>
<dbReference type="AlphaFoldDB" id="A0A1B9GLH2"/>
<gene>
    <name evidence="7" type="ORF">I316_06618</name>
</gene>
<evidence type="ECO:0000256" key="1">
    <source>
        <dbReference type="ARBA" id="ARBA00022516"/>
    </source>
</evidence>
<protein>
    <submittedName>
        <fullName evidence="7">3-keto sterol reductase</fullName>
    </submittedName>
</protein>
<dbReference type="PANTHER" id="PTHR43647:SF1">
    <property type="entry name" value="3-KETO-STEROID REDUCTASE ERG27"/>
    <property type="match status" value="1"/>
</dbReference>
<evidence type="ECO:0000256" key="3">
    <source>
        <dbReference type="ARBA" id="ARBA00022955"/>
    </source>
</evidence>
<dbReference type="GO" id="GO:0005811">
    <property type="term" value="C:lipid droplet"/>
    <property type="evidence" value="ECO:0007669"/>
    <property type="project" value="TreeGrafter"/>
</dbReference>
<keyword evidence="8" id="KW-1185">Reference proteome</keyword>
<dbReference type="EMBL" id="KV700131">
    <property type="protein sequence ID" value="OCF31811.1"/>
    <property type="molecule type" value="Genomic_DNA"/>
</dbReference>
<dbReference type="GO" id="GO:0000253">
    <property type="term" value="F:3-beta-hydroxysteroid 3-dehydrogenase (NADP+) activity"/>
    <property type="evidence" value="ECO:0007669"/>
    <property type="project" value="TreeGrafter"/>
</dbReference>
<keyword evidence="3" id="KW-0752">Steroid biosynthesis</keyword>
<keyword evidence="4" id="KW-0560">Oxidoreductase</keyword>
<keyword evidence="5" id="KW-0443">Lipid metabolism</keyword>
<proteinExistence type="inferred from homology"/>
<dbReference type="Proteomes" id="UP000092666">
    <property type="component" value="Unassembled WGS sequence"/>
</dbReference>
<evidence type="ECO:0000256" key="5">
    <source>
        <dbReference type="ARBA" id="ARBA00023098"/>
    </source>
</evidence>
<dbReference type="InterPro" id="IPR036291">
    <property type="entry name" value="NAD(P)-bd_dom_sf"/>
</dbReference>
<dbReference type="PANTHER" id="PTHR43647">
    <property type="entry name" value="DEHYDROGENASE"/>
    <property type="match status" value="1"/>
</dbReference>
<evidence type="ECO:0000313" key="7">
    <source>
        <dbReference type="EMBL" id="OCF31811.1"/>
    </source>
</evidence>
<organism evidence="7 8">
    <name type="scientific">Kwoniella heveanensis BCC8398</name>
    <dbReference type="NCBI Taxonomy" id="1296120"/>
    <lineage>
        <taxon>Eukaryota</taxon>
        <taxon>Fungi</taxon>
        <taxon>Dikarya</taxon>
        <taxon>Basidiomycota</taxon>
        <taxon>Agaricomycotina</taxon>
        <taxon>Tremellomycetes</taxon>
        <taxon>Tremellales</taxon>
        <taxon>Cryptococcaceae</taxon>
        <taxon>Kwoniella</taxon>
    </lineage>
</organism>
<dbReference type="OrthoDB" id="9989144at2759"/>
<sequence>MVATRSSTSRVERDENRMIVVVTGANSGFGLGLCQQLLYNLSFPPGSDIPAAKPQSTALPPSLQYLLHQPPSATTPHIPSPPPALTLILACRSETKAIEAKEILLKRHLRDLENRKKRGEKVREGWRDGLRVVWEGVDLDSPGGQNGVLAFCERLKERYPHITTLCLNAGMGAWSGLNYWTFFKQMVQDGMPLAMSQPKYQYETKGAMSRDGERGLVWGTNVLAPYIMARELAPLLRNSPTTLPFSPRIIYTSSLTSFRDKLTKDPLDDYQLIEYENSYSASKYMGDVVMCELDREYNADIDRSYVTQGEKRTLRVLTTDPGCVTTNFFSAGLGAGAWAWWADVKWVFYWLAFYICRIIGSPWHPVYADQGALPLIYASLIPDEYIPPASQIPAPRFSAIAERWGRTKVGYGEVDRWEEGLDIGKGVVERCEVIRKEWRRKEGLE</sequence>
<dbReference type="Gene3D" id="3.40.50.720">
    <property type="entry name" value="NAD(P)-binding Rossmann-like Domain"/>
    <property type="match status" value="1"/>
</dbReference>
<dbReference type="GO" id="GO:0005741">
    <property type="term" value="C:mitochondrial outer membrane"/>
    <property type="evidence" value="ECO:0007669"/>
    <property type="project" value="TreeGrafter"/>
</dbReference>
<evidence type="ECO:0000256" key="6">
    <source>
        <dbReference type="ARBA" id="ARBA00023593"/>
    </source>
</evidence>
<dbReference type="GO" id="GO:0005789">
    <property type="term" value="C:endoplasmic reticulum membrane"/>
    <property type="evidence" value="ECO:0007669"/>
    <property type="project" value="TreeGrafter"/>
</dbReference>
<keyword evidence="2" id="KW-0521">NADP</keyword>
<dbReference type="InterPro" id="IPR051593">
    <property type="entry name" value="Ergosterol_Biosynth_ERG27"/>
</dbReference>
<dbReference type="STRING" id="1296120.A0A1B9GLH2"/>
<evidence type="ECO:0000256" key="2">
    <source>
        <dbReference type="ARBA" id="ARBA00022857"/>
    </source>
</evidence>
<evidence type="ECO:0000313" key="8">
    <source>
        <dbReference type="Proteomes" id="UP000092666"/>
    </source>
</evidence>
<dbReference type="GO" id="GO:0006694">
    <property type="term" value="P:steroid biosynthetic process"/>
    <property type="evidence" value="ECO:0007669"/>
    <property type="project" value="UniProtKB-KW"/>
</dbReference>
<reference evidence="8" key="2">
    <citation type="submission" date="2013-12" db="EMBL/GenBank/DDBJ databases">
        <title>Evolution of pathogenesis and genome organization in the Tremellales.</title>
        <authorList>
            <person name="Cuomo C."/>
            <person name="Litvintseva A."/>
            <person name="Heitman J."/>
            <person name="Chen Y."/>
            <person name="Sun S."/>
            <person name="Springer D."/>
            <person name="Dromer F."/>
            <person name="Young S."/>
            <person name="Zeng Q."/>
            <person name="Chapman S."/>
            <person name="Gujja S."/>
            <person name="Saif S."/>
            <person name="Birren B."/>
        </authorList>
    </citation>
    <scope>NUCLEOTIDE SEQUENCE [LARGE SCALE GENOMIC DNA]</scope>
    <source>
        <strain evidence="8">BCC8398</strain>
    </source>
</reference>
<comment type="similarity">
    <text evidence="6">Belongs to the short-chain dehydrogenases/reductases (SDR) family. ERG27 subfamily.</text>
</comment>
<keyword evidence="1" id="KW-0444">Lipid biosynthesis</keyword>